<feature type="transmembrane region" description="Helical" evidence="4">
    <location>
        <begin position="461"/>
        <end position="483"/>
    </location>
</feature>
<keyword evidence="4" id="KW-0472">Membrane</keyword>
<evidence type="ECO:0000256" key="1">
    <source>
        <dbReference type="ARBA" id="ARBA00022741"/>
    </source>
</evidence>
<dbReference type="PANTHER" id="PTHR46008">
    <property type="entry name" value="LEAF RUST 10 DISEASE-RESISTANCE LOCUS RECEPTOR-LIKE PROTEIN KINASE-LIKE 1.4"/>
    <property type="match status" value="1"/>
</dbReference>
<keyword evidence="2 3" id="KW-0067">ATP-binding</keyword>
<dbReference type="SUPFAM" id="SSF56112">
    <property type="entry name" value="Protein kinase-like (PK-like)"/>
    <property type="match status" value="1"/>
</dbReference>
<proteinExistence type="predicted"/>
<dbReference type="InterPro" id="IPR008266">
    <property type="entry name" value="Tyr_kinase_AS"/>
</dbReference>
<dbReference type="Gene3D" id="3.30.200.20">
    <property type="entry name" value="Phosphorylase Kinase, domain 1"/>
    <property type="match status" value="1"/>
</dbReference>
<evidence type="ECO:0000313" key="6">
    <source>
        <dbReference type="EMBL" id="KAK7367996.1"/>
    </source>
</evidence>
<dbReference type="FunFam" id="3.30.200.20:FF:000736">
    <property type="entry name" value="Putative serine/threonine-protein kinase At1g18390 family"/>
    <property type="match status" value="1"/>
</dbReference>
<dbReference type="PROSITE" id="PS50011">
    <property type="entry name" value="PROTEIN_KINASE_DOM"/>
    <property type="match status" value="1"/>
</dbReference>
<evidence type="ECO:0000259" key="5">
    <source>
        <dbReference type="PROSITE" id="PS50011"/>
    </source>
</evidence>
<dbReference type="InterPro" id="IPR001245">
    <property type="entry name" value="Ser-Thr/Tyr_kinase_cat_dom"/>
</dbReference>
<protein>
    <recommendedName>
        <fullName evidence="5">Protein kinase domain-containing protein</fullName>
    </recommendedName>
</protein>
<accession>A0AAN9N7X4</accession>
<comment type="caution">
    <text evidence="6">The sequence shown here is derived from an EMBL/GenBank/DDBJ whole genome shotgun (WGS) entry which is preliminary data.</text>
</comment>
<dbReference type="GO" id="GO:0005524">
    <property type="term" value="F:ATP binding"/>
    <property type="evidence" value="ECO:0007669"/>
    <property type="project" value="UniProtKB-UniRule"/>
</dbReference>
<keyword evidence="4" id="KW-0812">Transmembrane</keyword>
<feature type="binding site" evidence="3">
    <location>
        <position position="556"/>
    </location>
    <ligand>
        <name>ATP</name>
        <dbReference type="ChEBI" id="CHEBI:30616"/>
    </ligand>
</feature>
<sequence>MWRRPRRVALLSPLKIPRLQRLGKKQEEEGDCNEFNVPRPYLSEAWEVQEYGRRKIENPLVQAFAEGAFHKTPFLFSLQSSDFFPSGLQHFRLREISTSPYHGKQVEECQLARLTHFKEIQWLGQSFALRNFKEREKRNRLRDLNSLLLHYALFGLRWGFVGWGGEGRGGSGLERICEGVEPSFPKSRSHLLSIHDSSMSSSSIFFIFLSLSLLFKPSNTQTCSSNSNTNKNTYTHHCPPFSSNPPFPFSSTPGCGHPSFHLTCSTPHSFISINNLSFSILSYNSNTSSITLSPHPHLHPHPTSYPNCPSFPSIPTRPINLSATPFRVSAATCSRLSLLRPCSPPSLPNCSHCPSQCHLIKTPSHLLPDCRSTHHSPQYSDPPCQTDILGFLQQLLQTGIQLDWDQTTDPYFTNCTLCRANNGLCGFNSSFKNNPFLCFRFRSQSTLSPPWIHKFKPNKMALFSTVIAFTSLLLLISVATAILRSARSKASSATQQDPTTLFLHHHRSASLLPPVFTYDDLAAATHNFDPKRKIGDGGFGSVYLAQLRDGRLAAVKYLHRHHSSAAFSTKSFCNEILILSSIHHVNLVKLHGYCSDPRGLLLIYEYIPNGTLAEHLHHRKGSLTWQVRLDIALQTALAMEYLHFSVVPPVVHRDITSSNIFVERDMRIKVGDFGLSRLLVVQDTTSSSNGFVWTGPQGTPGYLDPDYHRSFRLTEKSDVYSFGVVLLELISGMKAVDQSRDKREMALADLVVSRIQMGQLHQVLDPAFKRGDSDGVAAVAELAFRCVAADKDDRPDSREVVEELRRVRSRTVAAKE</sequence>
<evidence type="ECO:0000256" key="3">
    <source>
        <dbReference type="PROSITE-ProRule" id="PRU10141"/>
    </source>
</evidence>
<dbReference type="PROSITE" id="PS00107">
    <property type="entry name" value="PROTEIN_KINASE_ATP"/>
    <property type="match status" value="1"/>
</dbReference>
<name>A0AAN9N7X4_PHACN</name>
<dbReference type="GO" id="GO:0004672">
    <property type="term" value="F:protein kinase activity"/>
    <property type="evidence" value="ECO:0007669"/>
    <property type="project" value="InterPro"/>
</dbReference>
<dbReference type="AlphaFoldDB" id="A0AAN9N7X4"/>
<dbReference type="FunFam" id="1.10.510.10:FF:001070">
    <property type="entry name" value="LEAF RUST 10 DISEASE-RESISTANCE LOCUS RECEPTOR-LIKE PROTEIN KINASE-like 1.5"/>
    <property type="match status" value="1"/>
</dbReference>
<dbReference type="PANTHER" id="PTHR46008:SF18">
    <property type="entry name" value="PROTEIN KINASE DOMAIN-CONTAINING PROTEIN"/>
    <property type="match status" value="1"/>
</dbReference>
<dbReference type="EMBL" id="JAYMYR010000004">
    <property type="protein sequence ID" value="KAK7367996.1"/>
    <property type="molecule type" value="Genomic_DNA"/>
</dbReference>
<dbReference type="Pfam" id="PF07714">
    <property type="entry name" value="PK_Tyr_Ser-Thr"/>
    <property type="match status" value="1"/>
</dbReference>
<dbReference type="Gene3D" id="1.10.510.10">
    <property type="entry name" value="Transferase(Phosphotransferase) domain 1"/>
    <property type="match status" value="1"/>
</dbReference>
<dbReference type="Proteomes" id="UP001374584">
    <property type="component" value="Unassembled WGS sequence"/>
</dbReference>
<dbReference type="InterPro" id="IPR017441">
    <property type="entry name" value="Protein_kinase_ATP_BS"/>
</dbReference>
<dbReference type="PROSITE" id="PS00109">
    <property type="entry name" value="PROTEIN_KINASE_TYR"/>
    <property type="match status" value="1"/>
</dbReference>
<feature type="domain" description="Protein kinase" evidence="5">
    <location>
        <begin position="528"/>
        <end position="807"/>
    </location>
</feature>
<evidence type="ECO:0000256" key="2">
    <source>
        <dbReference type="ARBA" id="ARBA00022840"/>
    </source>
</evidence>
<dbReference type="InterPro" id="IPR000719">
    <property type="entry name" value="Prot_kinase_dom"/>
</dbReference>
<evidence type="ECO:0000313" key="7">
    <source>
        <dbReference type="Proteomes" id="UP001374584"/>
    </source>
</evidence>
<keyword evidence="1 3" id="KW-0547">Nucleotide-binding</keyword>
<reference evidence="6 7" key="1">
    <citation type="submission" date="2024-01" db="EMBL/GenBank/DDBJ databases">
        <title>The genomes of 5 underutilized Papilionoideae crops provide insights into root nodulation and disease resistanc.</title>
        <authorList>
            <person name="Jiang F."/>
        </authorList>
    </citation>
    <scope>NUCLEOTIDE SEQUENCE [LARGE SCALE GENOMIC DNA]</scope>
    <source>
        <strain evidence="6">JINMINGXINNONG_FW02</strain>
        <tissue evidence="6">Leaves</tissue>
    </source>
</reference>
<organism evidence="6 7">
    <name type="scientific">Phaseolus coccineus</name>
    <name type="common">Scarlet runner bean</name>
    <name type="synonym">Phaseolus multiflorus</name>
    <dbReference type="NCBI Taxonomy" id="3886"/>
    <lineage>
        <taxon>Eukaryota</taxon>
        <taxon>Viridiplantae</taxon>
        <taxon>Streptophyta</taxon>
        <taxon>Embryophyta</taxon>
        <taxon>Tracheophyta</taxon>
        <taxon>Spermatophyta</taxon>
        <taxon>Magnoliopsida</taxon>
        <taxon>eudicotyledons</taxon>
        <taxon>Gunneridae</taxon>
        <taxon>Pentapetalae</taxon>
        <taxon>rosids</taxon>
        <taxon>fabids</taxon>
        <taxon>Fabales</taxon>
        <taxon>Fabaceae</taxon>
        <taxon>Papilionoideae</taxon>
        <taxon>50 kb inversion clade</taxon>
        <taxon>NPAAA clade</taxon>
        <taxon>indigoferoid/millettioid clade</taxon>
        <taxon>Phaseoleae</taxon>
        <taxon>Phaseolus</taxon>
    </lineage>
</organism>
<dbReference type="InterPro" id="IPR011009">
    <property type="entry name" value="Kinase-like_dom_sf"/>
</dbReference>
<evidence type="ECO:0000256" key="4">
    <source>
        <dbReference type="SAM" id="Phobius"/>
    </source>
</evidence>
<keyword evidence="4" id="KW-1133">Transmembrane helix</keyword>
<gene>
    <name evidence="6" type="ORF">VNO80_10018</name>
</gene>
<keyword evidence="7" id="KW-1185">Reference proteome</keyword>
<dbReference type="CDD" id="cd14066">
    <property type="entry name" value="STKc_IRAK"/>
    <property type="match status" value="1"/>
</dbReference>